<name>A0A6J1NY44_BICAN</name>
<accession>A0A6J1NY44</accession>
<evidence type="ECO:0000256" key="1">
    <source>
        <dbReference type="SAM" id="Phobius"/>
    </source>
</evidence>
<dbReference type="OrthoDB" id="565904at2759"/>
<dbReference type="RefSeq" id="XP_023949653.1">
    <property type="nucleotide sequence ID" value="XM_024093885.2"/>
</dbReference>
<evidence type="ECO:0000313" key="3">
    <source>
        <dbReference type="Proteomes" id="UP001652582"/>
    </source>
</evidence>
<evidence type="ECO:0000313" key="4">
    <source>
        <dbReference type="RefSeq" id="XP_023949653.1"/>
    </source>
</evidence>
<keyword evidence="3" id="KW-1185">Reference proteome</keyword>
<sequence>MYYIILLLCIISPSYGQLDVDVPCNFTDLISRVNYTAATIAGRWYQSERIPNEFESGDCSTATFTAVMSNGLPKALEFSNKEVVNGSLVHRNATVHLSSTYFGVLNFTFTDGNSYDYVIVPVTPYEYESMVLYSCQNNGNGSLVWAWKMNKNTVQSPEAKNKTEELITSIDSLTNATWRITSFSDTSCKLNGGLAVNAGVYLVIALSSLFLIKGIC</sequence>
<feature type="transmembrane region" description="Helical" evidence="1">
    <location>
        <begin position="194"/>
        <end position="212"/>
    </location>
</feature>
<dbReference type="Gene3D" id="2.40.128.20">
    <property type="match status" value="1"/>
</dbReference>
<protein>
    <submittedName>
        <fullName evidence="4">Apolipoprotein D-like</fullName>
    </submittedName>
</protein>
<dbReference type="InterPro" id="IPR012674">
    <property type="entry name" value="Calycin"/>
</dbReference>
<proteinExistence type="predicted"/>
<dbReference type="AlphaFoldDB" id="A0A6J1NY44"/>
<keyword evidence="1" id="KW-0812">Transmembrane</keyword>
<dbReference type="SUPFAM" id="SSF50814">
    <property type="entry name" value="Lipocalins"/>
    <property type="match status" value="1"/>
</dbReference>
<keyword evidence="1" id="KW-0472">Membrane</keyword>
<dbReference type="KEGG" id="bany:112054192"/>
<dbReference type="GeneID" id="112054192"/>
<gene>
    <name evidence="4" type="primary">LOC112054192</name>
</gene>
<feature type="signal peptide" evidence="2">
    <location>
        <begin position="1"/>
        <end position="16"/>
    </location>
</feature>
<keyword evidence="1" id="KW-1133">Transmembrane helix</keyword>
<feature type="chain" id="PRO_5026861643" evidence="2">
    <location>
        <begin position="17"/>
        <end position="216"/>
    </location>
</feature>
<evidence type="ECO:0000256" key="2">
    <source>
        <dbReference type="SAM" id="SignalP"/>
    </source>
</evidence>
<reference evidence="4" key="1">
    <citation type="submission" date="2025-08" db="UniProtKB">
        <authorList>
            <consortium name="RefSeq"/>
        </authorList>
    </citation>
    <scope>IDENTIFICATION</scope>
</reference>
<dbReference type="Proteomes" id="UP001652582">
    <property type="component" value="Chromosome 11"/>
</dbReference>
<organism evidence="3 4">
    <name type="scientific">Bicyclus anynana</name>
    <name type="common">Squinting bush brown butterfly</name>
    <dbReference type="NCBI Taxonomy" id="110368"/>
    <lineage>
        <taxon>Eukaryota</taxon>
        <taxon>Metazoa</taxon>
        <taxon>Ecdysozoa</taxon>
        <taxon>Arthropoda</taxon>
        <taxon>Hexapoda</taxon>
        <taxon>Insecta</taxon>
        <taxon>Pterygota</taxon>
        <taxon>Neoptera</taxon>
        <taxon>Endopterygota</taxon>
        <taxon>Lepidoptera</taxon>
        <taxon>Glossata</taxon>
        <taxon>Ditrysia</taxon>
        <taxon>Papilionoidea</taxon>
        <taxon>Nymphalidae</taxon>
        <taxon>Satyrinae</taxon>
        <taxon>Satyrini</taxon>
        <taxon>Mycalesina</taxon>
        <taxon>Bicyclus</taxon>
    </lineage>
</organism>
<keyword evidence="2" id="KW-0732">Signal</keyword>